<dbReference type="Gene3D" id="3.90.79.10">
    <property type="entry name" value="Nucleoside Triphosphate Pyrophosphohydrolase"/>
    <property type="match status" value="1"/>
</dbReference>
<dbReference type="PANTHER" id="PTHR12992">
    <property type="entry name" value="NUDIX HYDROLASE"/>
    <property type="match status" value="1"/>
</dbReference>
<comment type="cofactor">
    <cofactor evidence="2">
        <name>Mg(2+)</name>
        <dbReference type="ChEBI" id="CHEBI:18420"/>
    </cofactor>
</comment>
<evidence type="ECO:0000256" key="3">
    <source>
        <dbReference type="ARBA" id="ARBA00022723"/>
    </source>
</evidence>
<name>A0A164AEI5_9FLAO</name>
<dbReference type="Proteomes" id="UP000183077">
    <property type="component" value="Unassembled WGS sequence"/>
</dbReference>
<dbReference type="OrthoDB" id="9802805at2"/>
<dbReference type="Pfam" id="PF00293">
    <property type="entry name" value="NUDIX"/>
    <property type="match status" value="1"/>
</dbReference>
<evidence type="ECO:0000256" key="4">
    <source>
        <dbReference type="ARBA" id="ARBA00022801"/>
    </source>
</evidence>
<dbReference type="SUPFAM" id="SSF55811">
    <property type="entry name" value="Nudix"/>
    <property type="match status" value="1"/>
</dbReference>
<sequence length="212" mass="23809">MTFDSLLHKIPEIKSVNLLGIEAQALMVPKERRPYLKVDDFISNNPRYSAVMMLLYPKEQETSLLLIERSNGGGVHSGQVGFPGGKYEVEDQTLEVTALRETDEEVGIKANQIEILKAFTRVYIPPSNFIVQPYLGIMDTTPHVELSVDEVANIIEMPLSTLLDDTIIKEVGLQTSYAELIDVPAYIYNDYTIWGATAMMLSELKETLKQVL</sequence>
<dbReference type="InterPro" id="IPR015797">
    <property type="entry name" value="NUDIX_hydrolase-like_dom_sf"/>
</dbReference>
<reference evidence="9 11" key="2">
    <citation type="submission" date="2016-10" db="EMBL/GenBank/DDBJ databases">
        <authorList>
            <person name="de Groot N.N."/>
        </authorList>
    </citation>
    <scope>NUCLEOTIDE SEQUENCE [LARGE SCALE GENOMIC DNA]</scope>
    <source>
        <strain evidence="9 11">DSM 23048</strain>
    </source>
</reference>
<dbReference type="AlphaFoldDB" id="A0A164AEI5"/>
<reference evidence="8 10" key="1">
    <citation type="submission" date="2016-01" db="EMBL/GenBank/DDBJ databases">
        <title>Whole genome sequencing of Myroides marinus L41.</title>
        <authorList>
            <person name="Hong K.W."/>
        </authorList>
    </citation>
    <scope>NUCLEOTIDE SEQUENCE [LARGE SCALE GENOMIC DNA]</scope>
    <source>
        <strain evidence="8 10">L41</strain>
    </source>
</reference>
<dbReference type="EMBL" id="LQNU01000036">
    <property type="protein sequence ID" value="KZE83708.1"/>
    <property type="molecule type" value="Genomic_DNA"/>
</dbReference>
<accession>A0A164AEI5</accession>
<dbReference type="InterPro" id="IPR045121">
    <property type="entry name" value="CoAse"/>
</dbReference>
<keyword evidence="5" id="KW-0460">Magnesium</keyword>
<keyword evidence="6" id="KW-0464">Manganese</keyword>
<evidence type="ECO:0000256" key="1">
    <source>
        <dbReference type="ARBA" id="ARBA00001936"/>
    </source>
</evidence>
<dbReference type="GO" id="GO:0010945">
    <property type="term" value="F:coenzyme A diphosphatase activity"/>
    <property type="evidence" value="ECO:0007669"/>
    <property type="project" value="InterPro"/>
</dbReference>
<keyword evidence="3" id="KW-0479">Metal-binding</keyword>
<gene>
    <name evidence="8" type="ORF">AV926_04130</name>
    <name evidence="9" type="ORF">SAMN04488018_1246</name>
</gene>
<evidence type="ECO:0000313" key="8">
    <source>
        <dbReference type="EMBL" id="KZE83708.1"/>
    </source>
</evidence>
<dbReference type="CDD" id="cd03426">
    <property type="entry name" value="NUDIX_CoAse_Nudt7"/>
    <property type="match status" value="1"/>
</dbReference>
<evidence type="ECO:0000313" key="11">
    <source>
        <dbReference type="Proteomes" id="UP000183077"/>
    </source>
</evidence>
<proteinExistence type="predicted"/>
<dbReference type="InterPro" id="IPR000086">
    <property type="entry name" value="NUDIX_hydrolase_dom"/>
</dbReference>
<evidence type="ECO:0000256" key="5">
    <source>
        <dbReference type="ARBA" id="ARBA00022842"/>
    </source>
</evidence>
<feature type="domain" description="Nudix hydrolase" evidence="7">
    <location>
        <begin position="46"/>
        <end position="180"/>
    </location>
</feature>
<evidence type="ECO:0000259" key="7">
    <source>
        <dbReference type="PROSITE" id="PS51462"/>
    </source>
</evidence>
<organism evidence="8 10">
    <name type="scientific">Myroides marinus</name>
    <dbReference type="NCBI Taxonomy" id="703342"/>
    <lineage>
        <taxon>Bacteria</taxon>
        <taxon>Pseudomonadati</taxon>
        <taxon>Bacteroidota</taxon>
        <taxon>Flavobacteriia</taxon>
        <taxon>Flavobacteriales</taxon>
        <taxon>Flavobacteriaceae</taxon>
        <taxon>Myroides</taxon>
    </lineage>
</organism>
<dbReference type="Proteomes" id="UP000076630">
    <property type="component" value="Unassembled WGS sequence"/>
</dbReference>
<dbReference type="EMBL" id="FNYS01000024">
    <property type="protein sequence ID" value="SEJ31736.1"/>
    <property type="molecule type" value="Genomic_DNA"/>
</dbReference>
<evidence type="ECO:0000256" key="2">
    <source>
        <dbReference type="ARBA" id="ARBA00001946"/>
    </source>
</evidence>
<dbReference type="GeneID" id="82258456"/>
<dbReference type="RefSeq" id="WP_038986824.1">
    <property type="nucleotide sequence ID" value="NZ_FNYS01000024.1"/>
</dbReference>
<dbReference type="PANTHER" id="PTHR12992:SF11">
    <property type="entry name" value="MITOCHONDRIAL COENZYME A DIPHOSPHATASE NUDT8"/>
    <property type="match status" value="1"/>
</dbReference>
<protein>
    <submittedName>
        <fullName evidence="8">Coenzyme A pyrophosphatase</fullName>
    </submittedName>
    <submittedName>
        <fullName evidence="9">NUDIX domain-containing protein</fullName>
    </submittedName>
</protein>
<evidence type="ECO:0000313" key="10">
    <source>
        <dbReference type="Proteomes" id="UP000076630"/>
    </source>
</evidence>
<dbReference type="PROSITE" id="PS51462">
    <property type="entry name" value="NUDIX"/>
    <property type="match status" value="1"/>
</dbReference>
<evidence type="ECO:0000313" key="9">
    <source>
        <dbReference type="EMBL" id="SEJ31736.1"/>
    </source>
</evidence>
<comment type="cofactor">
    <cofactor evidence="1">
        <name>Mn(2+)</name>
        <dbReference type="ChEBI" id="CHEBI:29035"/>
    </cofactor>
</comment>
<dbReference type="GO" id="GO:0046872">
    <property type="term" value="F:metal ion binding"/>
    <property type="evidence" value="ECO:0007669"/>
    <property type="project" value="UniProtKB-KW"/>
</dbReference>
<keyword evidence="4" id="KW-0378">Hydrolase</keyword>
<evidence type="ECO:0000256" key="6">
    <source>
        <dbReference type="ARBA" id="ARBA00023211"/>
    </source>
</evidence>
<keyword evidence="10" id="KW-1185">Reference proteome</keyword>